<reference evidence="7 8" key="1">
    <citation type="journal article" date="2018" name="Mol. Plant">
        <title>The genome of Artemisia annua provides insight into the evolution of Asteraceae family and artemisinin biosynthesis.</title>
        <authorList>
            <person name="Shen Q."/>
            <person name="Zhang L."/>
            <person name="Liao Z."/>
            <person name="Wang S."/>
            <person name="Yan T."/>
            <person name="Shi P."/>
            <person name="Liu M."/>
            <person name="Fu X."/>
            <person name="Pan Q."/>
            <person name="Wang Y."/>
            <person name="Lv Z."/>
            <person name="Lu X."/>
            <person name="Zhang F."/>
            <person name="Jiang W."/>
            <person name="Ma Y."/>
            <person name="Chen M."/>
            <person name="Hao X."/>
            <person name="Li L."/>
            <person name="Tang Y."/>
            <person name="Lv G."/>
            <person name="Zhou Y."/>
            <person name="Sun X."/>
            <person name="Brodelius P.E."/>
            <person name="Rose J.K.C."/>
            <person name="Tang K."/>
        </authorList>
    </citation>
    <scope>NUCLEOTIDE SEQUENCE [LARGE SCALE GENOMIC DNA]</scope>
    <source>
        <strain evidence="8">cv. Huhao1</strain>
        <tissue evidence="7">Leaf</tissue>
    </source>
</reference>
<proteinExistence type="inferred from homology"/>
<comment type="similarity">
    <text evidence="5">Belongs to the WD repeat MORG1 family.</text>
</comment>
<dbReference type="PROSITE" id="PS50294">
    <property type="entry name" value="WD_REPEATS_REGION"/>
    <property type="match status" value="3"/>
</dbReference>
<keyword evidence="2" id="KW-0963">Cytoplasm</keyword>
<dbReference type="Gene3D" id="2.130.10.10">
    <property type="entry name" value="YVTN repeat-like/Quinoprotein amine dehydrogenase"/>
    <property type="match status" value="1"/>
</dbReference>
<keyword evidence="3 6" id="KW-0853">WD repeat</keyword>
<dbReference type="AlphaFoldDB" id="A0A2U1QA91"/>
<evidence type="ECO:0000313" key="8">
    <source>
        <dbReference type="Proteomes" id="UP000245207"/>
    </source>
</evidence>
<dbReference type="InterPro" id="IPR051980">
    <property type="entry name" value="WD_repeat_MORG1"/>
</dbReference>
<protein>
    <submittedName>
        <fullName evidence="7">Transducin/WD40 repeat-like superfamily protein</fullName>
    </submittedName>
</protein>
<organism evidence="7 8">
    <name type="scientific">Artemisia annua</name>
    <name type="common">Sweet wormwood</name>
    <dbReference type="NCBI Taxonomy" id="35608"/>
    <lineage>
        <taxon>Eukaryota</taxon>
        <taxon>Viridiplantae</taxon>
        <taxon>Streptophyta</taxon>
        <taxon>Embryophyta</taxon>
        <taxon>Tracheophyta</taxon>
        <taxon>Spermatophyta</taxon>
        <taxon>Magnoliopsida</taxon>
        <taxon>eudicotyledons</taxon>
        <taxon>Gunneridae</taxon>
        <taxon>Pentapetalae</taxon>
        <taxon>asterids</taxon>
        <taxon>campanulids</taxon>
        <taxon>Asterales</taxon>
        <taxon>Asteraceae</taxon>
        <taxon>Asteroideae</taxon>
        <taxon>Anthemideae</taxon>
        <taxon>Artemisiinae</taxon>
        <taxon>Artemisia</taxon>
    </lineage>
</organism>
<dbReference type="Proteomes" id="UP000245207">
    <property type="component" value="Unassembled WGS sequence"/>
</dbReference>
<feature type="repeat" description="WD" evidence="6">
    <location>
        <begin position="35"/>
        <end position="76"/>
    </location>
</feature>
<sequence length="321" mass="35749">MSRRVKYKSILIEEKNMDSEHTPKKAHTVGELKGKIAHVGAVLTASFNVDGRLFFTGGEDRVIRFWDSRNGSPVAHFDGHEGEVRDVCVTRDDTKMSSCGGDGQILYWDLSTQRTVRKFGGHNDGVNAVKFNEFASVIVSADSSVHIWDSRSHSIEPIQTFNTFKESVTSIGLRRTEMIAASVDGSVQKFDFRTNKRLSYNVGPPVKCMYMASTHDEFALTSGLDSTLKLLAMETSSVRTIQRYRGHTCESHKVGCCFTNEETCVVGGSEDGNIFIWDVLRSRPFEQFRAHSSVVTSVDYHPKEDCLVSASADGTVALWKK</sequence>
<evidence type="ECO:0000256" key="6">
    <source>
        <dbReference type="PROSITE-ProRule" id="PRU00221"/>
    </source>
</evidence>
<dbReference type="OrthoDB" id="71437at2759"/>
<feature type="repeat" description="WD" evidence="6">
    <location>
        <begin position="77"/>
        <end position="118"/>
    </location>
</feature>
<dbReference type="PROSITE" id="PS50082">
    <property type="entry name" value="WD_REPEATS_2"/>
    <property type="match status" value="4"/>
</dbReference>
<dbReference type="Pfam" id="PF00400">
    <property type="entry name" value="WD40"/>
    <property type="match status" value="5"/>
</dbReference>
<feature type="repeat" description="WD" evidence="6">
    <location>
        <begin position="288"/>
        <end position="321"/>
    </location>
</feature>
<dbReference type="PANTHER" id="PTHR22842">
    <property type="entry name" value="WD40 REPEAT PROTEIN"/>
    <property type="match status" value="1"/>
</dbReference>
<dbReference type="SMART" id="SM00320">
    <property type="entry name" value="WD40"/>
    <property type="match status" value="6"/>
</dbReference>
<accession>A0A2U1QA91</accession>
<dbReference type="GO" id="GO:0071013">
    <property type="term" value="C:catalytic step 2 spliceosome"/>
    <property type="evidence" value="ECO:0007669"/>
    <property type="project" value="TreeGrafter"/>
</dbReference>
<evidence type="ECO:0000313" key="7">
    <source>
        <dbReference type="EMBL" id="PWA94919.1"/>
    </source>
</evidence>
<dbReference type="InterPro" id="IPR036322">
    <property type="entry name" value="WD40_repeat_dom_sf"/>
</dbReference>
<evidence type="ECO:0000256" key="2">
    <source>
        <dbReference type="ARBA" id="ARBA00022490"/>
    </source>
</evidence>
<keyword evidence="8" id="KW-1185">Reference proteome</keyword>
<evidence type="ECO:0000256" key="3">
    <source>
        <dbReference type="ARBA" id="ARBA00022574"/>
    </source>
</evidence>
<evidence type="ECO:0000256" key="1">
    <source>
        <dbReference type="ARBA" id="ARBA00004496"/>
    </source>
</evidence>
<dbReference type="PROSITE" id="PS00678">
    <property type="entry name" value="WD_REPEATS_1"/>
    <property type="match status" value="1"/>
</dbReference>
<gene>
    <name evidence="7" type="ORF">CTI12_AA055190</name>
</gene>
<evidence type="ECO:0000256" key="4">
    <source>
        <dbReference type="ARBA" id="ARBA00022737"/>
    </source>
</evidence>
<evidence type="ECO:0000256" key="5">
    <source>
        <dbReference type="ARBA" id="ARBA00038145"/>
    </source>
</evidence>
<dbReference type="CDD" id="cd00200">
    <property type="entry name" value="WD40"/>
    <property type="match status" value="1"/>
</dbReference>
<keyword evidence="4" id="KW-0677">Repeat</keyword>
<comment type="subcellular location">
    <subcellularLocation>
        <location evidence="1">Cytoplasm</location>
    </subcellularLocation>
</comment>
<comment type="caution">
    <text evidence="7">The sequence shown here is derived from an EMBL/GenBank/DDBJ whole genome shotgun (WGS) entry which is preliminary data.</text>
</comment>
<dbReference type="InterPro" id="IPR015943">
    <property type="entry name" value="WD40/YVTN_repeat-like_dom_sf"/>
</dbReference>
<dbReference type="InterPro" id="IPR019775">
    <property type="entry name" value="WD40_repeat_CS"/>
</dbReference>
<dbReference type="GO" id="GO:0000398">
    <property type="term" value="P:mRNA splicing, via spliceosome"/>
    <property type="evidence" value="ECO:0007669"/>
    <property type="project" value="TreeGrafter"/>
</dbReference>
<dbReference type="GO" id="GO:0005737">
    <property type="term" value="C:cytoplasm"/>
    <property type="evidence" value="ECO:0007669"/>
    <property type="project" value="UniProtKB-SubCell"/>
</dbReference>
<dbReference type="InterPro" id="IPR020472">
    <property type="entry name" value="WD40_PAC1"/>
</dbReference>
<dbReference type="PANTHER" id="PTHR22842:SF3">
    <property type="entry name" value="WD REPEAT DOMAIN-CONTAINING PROTEIN 83"/>
    <property type="match status" value="1"/>
</dbReference>
<dbReference type="InterPro" id="IPR001680">
    <property type="entry name" value="WD40_rpt"/>
</dbReference>
<name>A0A2U1QA91_ARTAN</name>
<dbReference type="SUPFAM" id="SSF50978">
    <property type="entry name" value="WD40 repeat-like"/>
    <property type="match status" value="1"/>
</dbReference>
<dbReference type="EMBL" id="PKPP01000278">
    <property type="protein sequence ID" value="PWA94919.1"/>
    <property type="molecule type" value="Genomic_DNA"/>
</dbReference>
<feature type="repeat" description="WD" evidence="6">
    <location>
        <begin position="119"/>
        <end position="152"/>
    </location>
</feature>
<dbReference type="STRING" id="35608.A0A2U1QA91"/>
<dbReference type="PRINTS" id="PR00320">
    <property type="entry name" value="GPROTEINBRPT"/>
</dbReference>